<reference evidence="1" key="1">
    <citation type="submission" date="2019-08" db="EMBL/GenBank/DDBJ databases">
        <authorList>
            <person name="Kucharzyk K."/>
            <person name="Murdoch R.W."/>
            <person name="Higgins S."/>
            <person name="Loffler F."/>
        </authorList>
    </citation>
    <scope>NUCLEOTIDE SEQUENCE</scope>
</reference>
<accession>A0A644XE90</accession>
<proteinExistence type="predicted"/>
<evidence type="ECO:0000313" key="1">
    <source>
        <dbReference type="EMBL" id="MPM14536.1"/>
    </source>
</evidence>
<protein>
    <submittedName>
        <fullName evidence="1">Uncharacterized protein</fullName>
    </submittedName>
</protein>
<comment type="caution">
    <text evidence="1">The sequence shown here is derived from an EMBL/GenBank/DDBJ whole genome shotgun (WGS) entry which is preliminary data.</text>
</comment>
<dbReference type="AlphaFoldDB" id="A0A644XE90"/>
<name>A0A644XE90_9ZZZZ</name>
<sequence length="156" mass="17766">MHFIRCLCQFIFKIIHIHEGGHARQLHLGNGVFTAMVSQVFGHTSFFQREKESAQPIRRIVAEGAEGNHADMGVGIHHTRHGDGISSINHPIIASIWLLFNRTNSKYAIIFEKDKAFFEDVIIRVHRQHSDVCNQCFHFFLAINGMAAWVCTSIMP</sequence>
<gene>
    <name evidence="1" type="ORF">SDC9_60900</name>
</gene>
<dbReference type="EMBL" id="VSSQ01002296">
    <property type="protein sequence ID" value="MPM14536.1"/>
    <property type="molecule type" value="Genomic_DNA"/>
</dbReference>
<organism evidence="1">
    <name type="scientific">bioreactor metagenome</name>
    <dbReference type="NCBI Taxonomy" id="1076179"/>
    <lineage>
        <taxon>unclassified sequences</taxon>
        <taxon>metagenomes</taxon>
        <taxon>ecological metagenomes</taxon>
    </lineage>
</organism>